<dbReference type="EMBL" id="JAOYFB010000003">
    <property type="protein sequence ID" value="KAK4012431.1"/>
    <property type="molecule type" value="Genomic_DNA"/>
</dbReference>
<comment type="caution">
    <text evidence="1">The sequence shown here is derived from an EMBL/GenBank/DDBJ whole genome shotgun (WGS) entry which is preliminary data.</text>
</comment>
<keyword evidence="2" id="KW-1185">Reference proteome</keyword>
<accession>A0ABQ9ZHN8</accession>
<sequence>MSILYFYIYRKWDLKLVQTLVTLRIFCLSAVHIYIGKLRILTLSFSADVCTPSTKTRDKRWTNHQTRHKRHDVTSICALGLHWFELTVIASASPRTSPLGKRDSRKKRRRLYAYDYTSKEKQPKGNCARRIET</sequence>
<dbReference type="Proteomes" id="UP001234178">
    <property type="component" value="Unassembled WGS sequence"/>
</dbReference>
<evidence type="ECO:0000313" key="1">
    <source>
        <dbReference type="EMBL" id="KAK4012431.1"/>
    </source>
</evidence>
<organism evidence="1 2">
    <name type="scientific">Daphnia magna</name>
    <dbReference type="NCBI Taxonomy" id="35525"/>
    <lineage>
        <taxon>Eukaryota</taxon>
        <taxon>Metazoa</taxon>
        <taxon>Ecdysozoa</taxon>
        <taxon>Arthropoda</taxon>
        <taxon>Crustacea</taxon>
        <taxon>Branchiopoda</taxon>
        <taxon>Diplostraca</taxon>
        <taxon>Cladocera</taxon>
        <taxon>Anomopoda</taxon>
        <taxon>Daphniidae</taxon>
        <taxon>Daphnia</taxon>
    </lineage>
</organism>
<reference evidence="1 2" key="1">
    <citation type="journal article" date="2023" name="Nucleic Acids Res.">
        <title>The hologenome of Daphnia magna reveals possible DNA methylation and microbiome-mediated evolution of the host genome.</title>
        <authorList>
            <person name="Chaturvedi A."/>
            <person name="Li X."/>
            <person name="Dhandapani V."/>
            <person name="Marshall H."/>
            <person name="Kissane S."/>
            <person name="Cuenca-Cambronero M."/>
            <person name="Asole G."/>
            <person name="Calvet F."/>
            <person name="Ruiz-Romero M."/>
            <person name="Marangio P."/>
            <person name="Guigo R."/>
            <person name="Rago D."/>
            <person name="Mirbahai L."/>
            <person name="Eastwood N."/>
            <person name="Colbourne J.K."/>
            <person name="Zhou J."/>
            <person name="Mallon E."/>
            <person name="Orsini L."/>
        </authorList>
    </citation>
    <scope>NUCLEOTIDE SEQUENCE [LARGE SCALE GENOMIC DNA]</scope>
    <source>
        <strain evidence="1">LRV0_1</strain>
    </source>
</reference>
<evidence type="ECO:0000313" key="2">
    <source>
        <dbReference type="Proteomes" id="UP001234178"/>
    </source>
</evidence>
<proteinExistence type="predicted"/>
<protein>
    <submittedName>
        <fullName evidence="1">Uncharacterized protein</fullName>
    </submittedName>
</protein>
<gene>
    <name evidence="1" type="ORF">OUZ56_021530</name>
</gene>
<name>A0ABQ9ZHN8_9CRUS</name>